<reference evidence="7 8" key="1">
    <citation type="submission" date="2022-05" db="EMBL/GenBank/DDBJ databases">
        <authorList>
            <consortium name="Genoscope - CEA"/>
            <person name="William W."/>
        </authorList>
    </citation>
    <scope>NUCLEOTIDE SEQUENCE [LARGE SCALE GENOMIC DNA]</scope>
</reference>
<dbReference type="SUPFAM" id="SSF52743">
    <property type="entry name" value="Subtilisin-like"/>
    <property type="match status" value="1"/>
</dbReference>
<evidence type="ECO:0000256" key="5">
    <source>
        <dbReference type="PROSITE-ProRule" id="PRU01240"/>
    </source>
</evidence>
<comment type="caution">
    <text evidence="7">The sequence shown here is derived from an EMBL/GenBank/DDBJ whole genome shotgun (WGS) entry which is preliminary data.</text>
</comment>
<dbReference type="EMBL" id="CALNXI010000361">
    <property type="protein sequence ID" value="CAH3025602.1"/>
    <property type="molecule type" value="Genomic_DNA"/>
</dbReference>
<dbReference type="Gene3D" id="3.40.50.200">
    <property type="entry name" value="Peptidase S8/S53 domain"/>
    <property type="match status" value="1"/>
</dbReference>
<keyword evidence="2" id="KW-0165">Cleavage on pair of basic residues</keyword>
<dbReference type="Pfam" id="PF00082">
    <property type="entry name" value="Peptidase_S8"/>
    <property type="match status" value="1"/>
</dbReference>
<dbReference type="Gene3D" id="2.60.120.260">
    <property type="entry name" value="Galactose-binding domain-like"/>
    <property type="match status" value="1"/>
</dbReference>
<dbReference type="PROSITE" id="PS51829">
    <property type="entry name" value="P_HOMO_B"/>
    <property type="match status" value="1"/>
</dbReference>
<gene>
    <name evidence="7" type="ORF">PEVE_00026621</name>
</gene>
<evidence type="ECO:0000259" key="6">
    <source>
        <dbReference type="PROSITE" id="PS51829"/>
    </source>
</evidence>
<dbReference type="InterPro" id="IPR008979">
    <property type="entry name" value="Galactose-bd-like_sf"/>
</dbReference>
<name>A0ABN8M7Y1_9CNID</name>
<organism evidence="7 8">
    <name type="scientific">Porites evermanni</name>
    <dbReference type="NCBI Taxonomy" id="104178"/>
    <lineage>
        <taxon>Eukaryota</taxon>
        <taxon>Metazoa</taxon>
        <taxon>Cnidaria</taxon>
        <taxon>Anthozoa</taxon>
        <taxon>Hexacorallia</taxon>
        <taxon>Scleractinia</taxon>
        <taxon>Fungiina</taxon>
        <taxon>Poritidae</taxon>
        <taxon>Porites</taxon>
    </lineage>
</organism>
<evidence type="ECO:0000313" key="8">
    <source>
        <dbReference type="Proteomes" id="UP001159427"/>
    </source>
</evidence>
<feature type="domain" description="P/Homo B" evidence="6">
    <location>
        <begin position="166"/>
        <end position="297"/>
    </location>
</feature>
<feature type="non-terminal residue" evidence="7">
    <location>
        <position position="297"/>
    </location>
</feature>
<dbReference type="PANTHER" id="PTHR42884">
    <property type="entry name" value="PROPROTEIN CONVERTASE SUBTILISIN/KEXIN-RELATED"/>
    <property type="match status" value="1"/>
</dbReference>
<comment type="caution">
    <text evidence="5">Lacks conserved residue(s) required for the propagation of feature annotation.</text>
</comment>
<accession>A0ABN8M7Y1</accession>
<keyword evidence="1" id="KW-0645">Protease</keyword>
<keyword evidence="4" id="KW-0720">Serine protease</keyword>
<dbReference type="SUPFAM" id="SSF49785">
    <property type="entry name" value="Galactose-binding domain-like"/>
    <property type="match status" value="1"/>
</dbReference>
<evidence type="ECO:0000256" key="2">
    <source>
        <dbReference type="ARBA" id="ARBA00022685"/>
    </source>
</evidence>
<dbReference type="InterPro" id="IPR002884">
    <property type="entry name" value="P_dom"/>
</dbReference>
<proteinExistence type="inferred from homology"/>
<evidence type="ECO:0000256" key="4">
    <source>
        <dbReference type="ARBA" id="ARBA00022825"/>
    </source>
</evidence>
<dbReference type="InterPro" id="IPR036852">
    <property type="entry name" value="Peptidase_S8/S53_dom_sf"/>
</dbReference>
<feature type="non-terminal residue" evidence="7">
    <location>
        <position position="1"/>
    </location>
</feature>
<sequence>GRKGRGSIFVFGAGNGGYSKDSCSFNGLINSIYTIGITGVNKDGSVPRYGERCPGIMAVTYSKEIFTRVDKVITASHYGECTDSFSASSAATAMASGLIALALESNKTLSWRDVQHIIIRSSRADSKILKAMDWITNGANLTVSNYVGFGLMDAYRLVSYARSWATVPPQLMCTISNTQINRVIPSVDSLTVASSLENLQANCYRKNIKYLEHVQVEISLNFTRRGDLEVNLTSPLGTTSRLIQYRPRDNFNILKNWKILTLHHWGEKPIGVWKLTLRNSQPQRRNTGMFLFCYIIY</sequence>
<evidence type="ECO:0000256" key="3">
    <source>
        <dbReference type="ARBA" id="ARBA00022801"/>
    </source>
</evidence>
<dbReference type="PROSITE" id="PS51892">
    <property type="entry name" value="SUBTILASE"/>
    <property type="match status" value="1"/>
</dbReference>
<dbReference type="Proteomes" id="UP001159427">
    <property type="component" value="Unassembled WGS sequence"/>
</dbReference>
<dbReference type="Pfam" id="PF01483">
    <property type="entry name" value="P_proprotein"/>
    <property type="match status" value="1"/>
</dbReference>
<evidence type="ECO:0000256" key="1">
    <source>
        <dbReference type="ARBA" id="ARBA00022670"/>
    </source>
</evidence>
<keyword evidence="8" id="KW-1185">Reference proteome</keyword>
<protein>
    <recommendedName>
        <fullName evidence="6">P/Homo B domain-containing protein</fullName>
    </recommendedName>
</protein>
<keyword evidence="3" id="KW-0378">Hydrolase</keyword>
<dbReference type="InterPro" id="IPR000209">
    <property type="entry name" value="Peptidase_S8/S53_dom"/>
</dbReference>
<evidence type="ECO:0000313" key="7">
    <source>
        <dbReference type="EMBL" id="CAH3025602.1"/>
    </source>
</evidence>
<dbReference type="PANTHER" id="PTHR42884:SF31">
    <property type="entry name" value="PROPROTEIN CONVERTASE SUBTILISIN_KEXIN TYPE 5"/>
    <property type="match status" value="1"/>
</dbReference>
<comment type="similarity">
    <text evidence="5">Belongs to the peptidase S8 family.</text>
</comment>